<comment type="caution">
    <text evidence="2">The sequence shown here is derived from an EMBL/GenBank/DDBJ whole genome shotgun (WGS) entry which is preliminary data.</text>
</comment>
<protein>
    <submittedName>
        <fullName evidence="2">Uncharacterized protein</fullName>
    </submittedName>
</protein>
<gene>
    <name evidence="2" type="ORF">B0I35DRAFT_68360</name>
</gene>
<accession>A0A8K0SME4</accession>
<dbReference type="Proteomes" id="UP000813444">
    <property type="component" value="Unassembled WGS sequence"/>
</dbReference>
<reference evidence="2" key="1">
    <citation type="journal article" date="2021" name="Nat. Commun.">
        <title>Genetic determinants of endophytism in the Arabidopsis root mycobiome.</title>
        <authorList>
            <person name="Mesny F."/>
            <person name="Miyauchi S."/>
            <person name="Thiergart T."/>
            <person name="Pickel B."/>
            <person name="Atanasova L."/>
            <person name="Karlsson M."/>
            <person name="Huettel B."/>
            <person name="Barry K.W."/>
            <person name="Haridas S."/>
            <person name="Chen C."/>
            <person name="Bauer D."/>
            <person name="Andreopoulos W."/>
            <person name="Pangilinan J."/>
            <person name="LaButti K."/>
            <person name="Riley R."/>
            <person name="Lipzen A."/>
            <person name="Clum A."/>
            <person name="Drula E."/>
            <person name="Henrissat B."/>
            <person name="Kohler A."/>
            <person name="Grigoriev I.V."/>
            <person name="Martin F.M."/>
            <person name="Hacquard S."/>
        </authorList>
    </citation>
    <scope>NUCLEOTIDE SEQUENCE</scope>
    <source>
        <strain evidence="2">MPI-CAGE-CH-0235</strain>
    </source>
</reference>
<proteinExistence type="predicted"/>
<feature type="region of interest" description="Disordered" evidence="1">
    <location>
        <begin position="24"/>
        <end position="69"/>
    </location>
</feature>
<organism evidence="2 3">
    <name type="scientific">Stachybotrys elegans</name>
    <dbReference type="NCBI Taxonomy" id="80388"/>
    <lineage>
        <taxon>Eukaryota</taxon>
        <taxon>Fungi</taxon>
        <taxon>Dikarya</taxon>
        <taxon>Ascomycota</taxon>
        <taxon>Pezizomycotina</taxon>
        <taxon>Sordariomycetes</taxon>
        <taxon>Hypocreomycetidae</taxon>
        <taxon>Hypocreales</taxon>
        <taxon>Stachybotryaceae</taxon>
        <taxon>Stachybotrys</taxon>
    </lineage>
</organism>
<name>A0A8K0SME4_9HYPO</name>
<feature type="compositionally biased region" description="Basic and acidic residues" evidence="1">
    <location>
        <begin position="45"/>
        <end position="69"/>
    </location>
</feature>
<evidence type="ECO:0000313" key="3">
    <source>
        <dbReference type="Proteomes" id="UP000813444"/>
    </source>
</evidence>
<dbReference type="EMBL" id="JAGPNK010000011">
    <property type="protein sequence ID" value="KAH7311646.1"/>
    <property type="molecule type" value="Genomic_DNA"/>
</dbReference>
<evidence type="ECO:0000313" key="2">
    <source>
        <dbReference type="EMBL" id="KAH7311646.1"/>
    </source>
</evidence>
<evidence type="ECO:0000256" key="1">
    <source>
        <dbReference type="SAM" id="MobiDB-lite"/>
    </source>
</evidence>
<sequence length="236" mass="25851">MAGFIWVEVQSQCKFIRASKHTLVSRQDHLSGHSNSTDTKGARLGKKDPPEHHRAGGKKKKDDSPITIRNEDACTTQSKLHSARGKTCDMHALSQDCKQEPTLSWSWVLGLIQSRLSLDELPYQVGKLHKSALTLVWRAPGQSSHLGKASSATEEMEMKSIKVTAALSSLPGSVCMYGVCLQGACVMNQPPSHSHSAKASFIVSMFQSTGLRLPAALNSICLIRDIRNQLCKLWST</sequence>
<dbReference type="AlphaFoldDB" id="A0A8K0SME4"/>
<keyword evidence="3" id="KW-1185">Reference proteome</keyword>